<dbReference type="STRING" id="1611254.A0A2G5SGP1"/>
<organism evidence="1 2">
    <name type="scientific">Caenorhabditis nigoni</name>
    <dbReference type="NCBI Taxonomy" id="1611254"/>
    <lineage>
        <taxon>Eukaryota</taxon>
        <taxon>Metazoa</taxon>
        <taxon>Ecdysozoa</taxon>
        <taxon>Nematoda</taxon>
        <taxon>Chromadorea</taxon>
        <taxon>Rhabditida</taxon>
        <taxon>Rhabditina</taxon>
        <taxon>Rhabditomorpha</taxon>
        <taxon>Rhabditoidea</taxon>
        <taxon>Rhabditidae</taxon>
        <taxon>Peloderinae</taxon>
        <taxon>Caenorhabditis</taxon>
    </lineage>
</organism>
<dbReference type="Proteomes" id="UP000230233">
    <property type="component" value="Unassembled WGS sequence"/>
</dbReference>
<dbReference type="InterPro" id="IPR036397">
    <property type="entry name" value="RNaseH_sf"/>
</dbReference>
<evidence type="ECO:0000313" key="2">
    <source>
        <dbReference type="Proteomes" id="UP000230233"/>
    </source>
</evidence>
<dbReference type="AlphaFoldDB" id="A0A2G5SGP1"/>
<dbReference type="Gene3D" id="3.30.420.10">
    <property type="entry name" value="Ribonuclease H-like superfamily/Ribonuclease H"/>
    <property type="match status" value="1"/>
</dbReference>
<protein>
    <recommendedName>
        <fullName evidence="3">3'-5' exonuclease domain-containing protein</fullName>
    </recommendedName>
</protein>
<dbReference type="OrthoDB" id="10639570at2759"/>
<keyword evidence="2" id="KW-1185">Reference proteome</keyword>
<reference evidence="2" key="1">
    <citation type="submission" date="2017-10" db="EMBL/GenBank/DDBJ databases">
        <title>Rapid genome shrinkage in a self-fertile nematode reveals novel sperm competition proteins.</title>
        <authorList>
            <person name="Yin D."/>
            <person name="Schwarz E.M."/>
            <person name="Thomas C.G."/>
            <person name="Felde R.L."/>
            <person name="Korf I.F."/>
            <person name="Cutter A.D."/>
            <person name="Schartner C.M."/>
            <person name="Ralston E.J."/>
            <person name="Meyer B.J."/>
            <person name="Haag E.S."/>
        </authorList>
    </citation>
    <scope>NUCLEOTIDE SEQUENCE [LARGE SCALE GENOMIC DNA]</scope>
    <source>
        <strain evidence="2">JU1422</strain>
    </source>
</reference>
<dbReference type="GO" id="GO:0003676">
    <property type="term" value="F:nucleic acid binding"/>
    <property type="evidence" value="ECO:0007669"/>
    <property type="project" value="InterPro"/>
</dbReference>
<accession>A0A2G5SGP1</accession>
<evidence type="ECO:0000313" key="1">
    <source>
        <dbReference type="EMBL" id="PIC14197.1"/>
    </source>
</evidence>
<dbReference type="InterPro" id="IPR012337">
    <property type="entry name" value="RNaseH-like_sf"/>
</dbReference>
<name>A0A2G5SGP1_9PELO</name>
<sequence>MDTLEPILLRGDQVRLEDVEELEMLRQSAIRKLEYPSFNPKSGDGYYDIVVAKGHDGFGYLKKFRTRVHNGRDNGGVKVEYPKGDLYVDTESIMTPNRLALISICCPRAKSVLLWRVREMSREGLTAVWQSIEELVAWRGGKLVVFGPEHFFTKDSTHNIQPNVHPMPALIDVAKNHRVILDKSDTLSDWGVFKLRRDQEEYAAMDALVLYAIDGGRIVEQSERPLRKFLLTVTL</sequence>
<dbReference type="EMBL" id="PDUG01000008">
    <property type="protein sequence ID" value="PIC14197.1"/>
    <property type="molecule type" value="Genomic_DNA"/>
</dbReference>
<comment type="caution">
    <text evidence="1">The sequence shown here is derived from an EMBL/GenBank/DDBJ whole genome shotgun (WGS) entry which is preliminary data.</text>
</comment>
<gene>
    <name evidence="1" type="ORF">B9Z55_027189</name>
</gene>
<dbReference type="SUPFAM" id="SSF53098">
    <property type="entry name" value="Ribonuclease H-like"/>
    <property type="match status" value="1"/>
</dbReference>
<evidence type="ECO:0008006" key="3">
    <source>
        <dbReference type="Google" id="ProtNLM"/>
    </source>
</evidence>
<proteinExistence type="predicted"/>